<organism evidence="1 2">
    <name type="scientific">Dallia pectoralis</name>
    <name type="common">Alaska blackfish</name>
    <dbReference type="NCBI Taxonomy" id="75939"/>
    <lineage>
        <taxon>Eukaryota</taxon>
        <taxon>Metazoa</taxon>
        <taxon>Chordata</taxon>
        <taxon>Craniata</taxon>
        <taxon>Vertebrata</taxon>
        <taxon>Euteleostomi</taxon>
        <taxon>Actinopterygii</taxon>
        <taxon>Neopterygii</taxon>
        <taxon>Teleostei</taxon>
        <taxon>Protacanthopterygii</taxon>
        <taxon>Esociformes</taxon>
        <taxon>Umbridae</taxon>
        <taxon>Dallia</taxon>
    </lineage>
</organism>
<gene>
    <name evidence="1" type="ORF">DPEC_G00126270</name>
</gene>
<evidence type="ECO:0000313" key="1">
    <source>
        <dbReference type="EMBL" id="KAJ8006242.1"/>
    </source>
</evidence>
<dbReference type="EMBL" id="CM055737">
    <property type="protein sequence ID" value="KAJ8006242.1"/>
    <property type="molecule type" value="Genomic_DNA"/>
</dbReference>
<keyword evidence="2" id="KW-1185">Reference proteome</keyword>
<protein>
    <submittedName>
        <fullName evidence="1">Uncharacterized protein</fullName>
    </submittedName>
</protein>
<name>A0ACC2GRG9_DALPE</name>
<dbReference type="Proteomes" id="UP001157502">
    <property type="component" value="Chromosome 10"/>
</dbReference>
<reference evidence="1" key="1">
    <citation type="submission" date="2021-05" db="EMBL/GenBank/DDBJ databases">
        <authorList>
            <person name="Pan Q."/>
            <person name="Jouanno E."/>
            <person name="Zahm M."/>
            <person name="Klopp C."/>
            <person name="Cabau C."/>
            <person name="Louis A."/>
            <person name="Berthelot C."/>
            <person name="Parey E."/>
            <person name="Roest Crollius H."/>
            <person name="Montfort J."/>
            <person name="Robinson-Rechavi M."/>
            <person name="Bouchez O."/>
            <person name="Lampietro C."/>
            <person name="Lopez Roques C."/>
            <person name="Donnadieu C."/>
            <person name="Postlethwait J."/>
            <person name="Bobe J."/>
            <person name="Dillon D."/>
            <person name="Chandos A."/>
            <person name="von Hippel F."/>
            <person name="Guiguen Y."/>
        </authorList>
    </citation>
    <scope>NUCLEOTIDE SEQUENCE</scope>
    <source>
        <strain evidence="1">YG-Jan2019</strain>
    </source>
</reference>
<accession>A0ACC2GRG9</accession>
<comment type="caution">
    <text evidence="1">The sequence shown here is derived from an EMBL/GenBank/DDBJ whole genome shotgun (WGS) entry which is preliminary data.</text>
</comment>
<sequence length="95" mass="10751">MPHRQRREMDECRHARAMTPIATLPMISLASLGSSWCLGELRDGRVDDGEVREWWSNGAMEGKNEGVYGEGTGARGRTDGKRWKRTNSTSLFIRI</sequence>
<evidence type="ECO:0000313" key="2">
    <source>
        <dbReference type="Proteomes" id="UP001157502"/>
    </source>
</evidence>
<proteinExistence type="predicted"/>